<dbReference type="Proteomes" id="UP000694844">
    <property type="component" value="Chromosome 5"/>
</dbReference>
<protein>
    <submittedName>
        <fullName evidence="15">Uncharacterized protein LOC111134142 isoform X1</fullName>
    </submittedName>
</protein>
<evidence type="ECO:0000256" key="4">
    <source>
        <dbReference type="ARBA" id="ARBA00022729"/>
    </source>
</evidence>
<evidence type="ECO:0000313" key="15">
    <source>
        <dbReference type="RefSeq" id="XP_022338679.1"/>
    </source>
</evidence>
<feature type="domain" description="Ig-like" evidence="13">
    <location>
        <begin position="450"/>
        <end position="526"/>
    </location>
</feature>
<feature type="compositionally biased region" description="Basic and acidic residues" evidence="9">
    <location>
        <begin position="626"/>
        <end position="642"/>
    </location>
</feature>
<dbReference type="OrthoDB" id="6161694at2759"/>
<dbReference type="PROSITE" id="PS50092">
    <property type="entry name" value="TSP1"/>
    <property type="match status" value="2"/>
</dbReference>
<feature type="disulfide bond" evidence="8">
    <location>
        <begin position="559"/>
        <end position="568"/>
    </location>
</feature>
<dbReference type="InterPro" id="IPR003599">
    <property type="entry name" value="Ig_sub"/>
</dbReference>
<dbReference type="PROSITE" id="PS50096">
    <property type="entry name" value="IQ"/>
    <property type="match status" value="1"/>
</dbReference>
<dbReference type="SUPFAM" id="SSF57196">
    <property type="entry name" value="EGF/Laminin"/>
    <property type="match status" value="1"/>
</dbReference>
<organism evidence="14 15">
    <name type="scientific">Crassostrea virginica</name>
    <name type="common">Eastern oyster</name>
    <dbReference type="NCBI Taxonomy" id="6565"/>
    <lineage>
        <taxon>Eukaryota</taxon>
        <taxon>Metazoa</taxon>
        <taxon>Spiralia</taxon>
        <taxon>Lophotrochozoa</taxon>
        <taxon>Mollusca</taxon>
        <taxon>Bivalvia</taxon>
        <taxon>Autobranchia</taxon>
        <taxon>Pteriomorphia</taxon>
        <taxon>Ostreida</taxon>
        <taxon>Ostreoidea</taxon>
        <taxon>Ostreidae</taxon>
        <taxon>Crassostrea</taxon>
    </lineage>
</organism>
<dbReference type="GeneID" id="111134142"/>
<evidence type="ECO:0000256" key="3">
    <source>
        <dbReference type="ARBA" id="ARBA00022536"/>
    </source>
</evidence>
<sequence length="1169" mass="132626">MIFRVIVTVLVISFGFEELYASSINLCPAKRSSGCTTVTAIQPRCVSNVVYPQQEYKVVLSIQTCLPRNLLRTYWFIRSNQKVSALNCQDKWECSVPDSALRGRHFVVEARIFIFNSEQKPTRRFIIVPFYFTKASLPAVIGLVDQQMIQMVDLLKVMKYLSTSKAATSEEADIRDQLISKSRAYLTKITITNKNTESSTKSPSGWIPIGKAKTPMGVSKISMKAPLQTNLYGDAIRNSIKILLNKENMTTAYLAKLTHIIQIMAKSIIQQQYASQLYDRSQFDSQLRNLTSKIWTLLREMNSTEHKSGLKLYTTAAHWSAWSNWSSCSKNCQKKYSTRSRTCYINEDTYKACKGHSSEVRKCPCIHKPKPPKPKGPAIVQGVWLSWGQWSQCSVTCGLGKEQRYRKCTAKQREFRDADTTVKCTGSRQMIRACITAACGSGKAEYKIFQGSTTTLFCKAHDGKVHRSMFWVSPRGKRYRPGKHGRISVTQKGQLYIKRARHYDEGTYYCIIPITNGNIIGSAEIMVLTCRDDPCKNGGTCIERKYEIISRPSSYVCECSSGYSGSFCEIANIAKIKQMKALLIIIPICAGVLMLTCLITVAAIRLKKKKQENTLHEKTAIWNERNKSSSKEKLKKKASVEKKGKHNKSVVSGDDSLQEINAKDIDQILSPVKSRKVTASYKRQSVKNPDVRNSLVADLQPDRGMYEEVITPANPGKPYIMYGRQQHIGNSEPKNTFVEANQGRSQIYPSTSDEIRKWYTSPQSNADYYNSPMHVNVYENIPTRREQNDTPFYTHVPVNQTGNLDRPITELKRNAGEFESMVSDSGGSPLTSTDMGDFKLIHKSLTPGRSTIRRYPNKDTPQDIPDEPISEEKNMSNINEETEKYCHPTDICGKQSLKLNLKDMEHSSQGKLHESDIALNKDTEILFHRFKRQSNADRDPFDCVLDFDFSRNIASKIKEQQKGYVVRKMMNKSAKEHDQQSAQLRNMPPNPSSQMMQSSLSPSRYKVTSPHTQMANAVQTERLKNDIATRNQRNFSSFTEQNQMKNDDIKVDLEELAEKEDGPGKSKDKSDLDTSINDTENQDSNATQDTSNDTMTRNLSHKEDYDEEVTFNKQRSTQKLTEESSDDDIVYHRKYLKKKSTRESKSKDNDDAMSKLTDSSAGEETVKGD</sequence>
<dbReference type="InterPro" id="IPR000742">
    <property type="entry name" value="EGF"/>
</dbReference>
<keyword evidence="3 8" id="KW-0245">EGF-like domain</keyword>
<feature type="compositionally biased region" description="Polar residues" evidence="9">
    <location>
        <begin position="1028"/>
        <end position="1044"/>
    </location>
</feature>
<dbReference type="AlphaFoldDB" id="A0A8B8EG52"/>
<feature type="transmembrane region" description="Helical" evidence="10">
    <location>
        <begin position="581"/>
        <end position="604"/>
    </location>
</feature>
<feature type="chain" id="PRO_5034309953" evidence="11">
    <location>
        <begin position="22"/>
        <end position="1169"/>
    </location>
</feature>
<dbReference type="PROSITE" id="PS01186">
    <property type="entry name" value="EGF_2"/>
    <property type="match status" value="1"/>
</dbReference>
<proteinExistence type="predicted"/>
<keyword evidence="5" id="KW-0677">Repeat</keyword>
<dbReference type="CDD" id="cd00054">
    <property type="entry name" value="EGF_CA"/>
    <property type="match status" value="1"/>
</dbReference>
<evidence type="ECO:0000256" key="10">
    <source>
        <dbReference type="SAM" id="Phobius"/>
    </source>
</evidence>
<keyword evidence="4 11" id="KW-0732">Signal</keyword>
<keyword evidence="2" id="KW-0964">Secreted</keyword>
<feature type="domain" description="EGF-like" evidence="12">
    <location>
        <begin position="526"/>
        <end position="569"/>
    </location>
</feature>
<evidence type="ECO:0000256" key="9">
    <source>
        <dbReference type="SAM" id="MobiDB-lite"/>
    </source>
</evidence>
<dbReference type="PROSITE" id="PS50026">
    <property type="entry name" value="EGF_3"/>
    <property type="match status" value="1"/>
</dbReference>
<evidence type="ECO:0000256" key="11">
    <source>
        <dbReference type="SAM" id="SignalP"/>
    </source>
</evidence>
<dbReference type="SMART" id="SM00409">
    <property type="entry name" value="IG"/>
    <property type="match status" value="1"/>
</dbReference>
<evidence type="ECO:0000256" key="2">
    <source>
        <dbReference type="ARBA" id="ARBA00022525"/>
    </source>
</evidence>
<evidence type="ECO:0000256" key="8">
    <source>
        <dbReference type="PROSITE-ProRule" id="PRU00076"/>
    </source>
</evidence>
<dbReference type="InterPro" id="IPR000884">
    <property type="entry name" value="TSP1_rpt"/>
</dbReference>
<evidence type="ECO:0000313" key="14">
    <source>
        <dbReference type="Proteomes" id="UP000694844"/>
    </source>
</evidence>
<dbReference type="Pfam" id="PF00090">
    <property type="entry name" value="TSP_1"/>
    <property type="match status" value="2"/>
</dbReference>
<feature type="region of interest" description="Disordered" evidence="9">
    <location>
        <begin position="972"/>
        <end position="1169"/>
    </location>
</feature>
<dbReference type="Gene3D" id="2.20.100.10">
    <property type="entry name" value="Thrombospondin type-1 (TSP1) repeat"/>
    <property type="match status" value="2"/>
</dbReference>
<feature type="compositionally biased region" description="Polar residues" evidence="9">
    <location>
        <begin position="1009"/>
        <end position="1019"/>
    </location>
</feature>
<gene>
    <name evidence="15" type="primary">LOC111134142</name>
</gene>
<dbReference type="PROSITE" id="PS50835">
    <property type="entry name" value="IG_LIKE"/>
    <property type="match status" value="1"/>
</dbReference>
<dbReference type="InterPro" id="IPR052065">
    <property type="entry name" value="Compl_asym_regulator"/>
</dbReference>
<keyword evidence="7" id="KW-0325">Glycoprotein</keyword>
<dbReference type="PROSITE" id="PS00022">
    <property type="entry name" value="EGF_1"/>
    <property type="match status" value="1"/>
</dbReference>
<dbReference type="InterPro" id="IPR013783">
    <property type="entry name" value="Ig-like_fold"/>
</dbReference>
<dbReference type="Gene3D" id="2.10.25.10">
    <property type="entry name" value="Laminin"/>
    <property type="match status" value="1"/>
</dbReference>
<name>A0A8B8EG52_CRAVI</name>
<dbReference type="PANTHER" id="PTHR22906:SF43">
    <property type="entry name" value="PROPERDIN"/>
    <property type="match status" value="1"/>
</dbReference>
<keyword evidence="14" id="KW-1185">Reference proteome</keyword>
<reference evidence="15" key="1">
    <citation type="submission" date="2025-08" db="UniProtKB">
        <authorList>
            <consortium name="RefSeq"/>
        </authorList>
    </citation>
    <scope>IDENTIFICATION</scope>
    <source>
        <tissue evidence="15">Whole sample</tissue>
    </source>
</reference>
<dbReference type="InterPro" id="IPR007110">
    <property type="entry name" value="Ig-like_dom"/>
</dbReference>
<evidence type="ECO:0000256" key="7">
    <source>
        <dbReference type="ARBA" id="ARBA00023180"/>
    </source>
</evidence>
<evidence type="ECO:0000259" key="13">
    <source>
        <dbReference type="PROSITE" id="PS50835"/>
    </source>
</evidence>
<dbReference type="PANTHER" id="PTHR22906">
    <property type="entry name" value="PROPERDIN"/>
    <property type="match status" value="1"/>
</dbReference>
<evidence type="ECO:0000259" key="12">
    <source>
        <dbReference type="PROSITE" id="PS50026"/>
    </source>
</evidence>
<dbReference type="SUPFAM" id="SSF82895">
    <property type="entry name" value="TSP-1 type 1 repeat"/>
    <property type="match status" value="2"/>
</dbReference>
<feature type="region of interest" description="Disordered" evidence="9">
    <location>
        <begin position="849"/>
        <end position="870"/>
    </location>
</feature>
<dbReference type="SUPFAM" id="SSF48726">
    <property type="entry name" value="Immunoglobulin"/>
    <property type="match status" value="1"/>
</dbReference>
<feature type="compositionally biased region" description="Polar residues" evidence="9">
    <location>
        <begin position="1073"/>
        <end position="1098"/>
    </location>
</feature>
<feature type="signal peptide" evidence="11">
    <location>
        <begin position="1"/>
        <end position="21"/>
    </location>
</feature>
<dbReference type="Pfam" id="PF00008">
    <property type="entry name" value="EGF"/>
    <property type="match status" value="1"/>
</dbReference>
<comment type="caution">
    <text evidence="8">Lacks conserved residue(s) required for the propagation of feature annotation.</text>
</comment>
<dbReference type="SMART" id="SM00209">
    <property type="entry name" value="TSP1"/>
    <property type="match status" value="2"/>
</dbReference>
<dbReference type="Gene3D" id="2.60.40.10">
    <property type="entry name" value="Immunoglobulins"/>
    <property type="match status" value="1"/>
</dbReference>
<evidence type="ECO:0000256" key="6">
    <source>
        <dbReference type="ARBA" id="ARBA00023157"/>
    </source>
</evidence>
<keyword evidence="10" id="KW-0812">Transmembrane</keyword>
<dbReference type="KEGG" id="cvn:111134142"/>
<keyword evidence="10" id="KW-1133">Transmembrane helix</keyword>
<evidence type="ECO:0000256" key="1">
    <source>
        <dbReference type="ARBA" id="ARBA00004613"/>
    </source>
</evidence>
<feature type="compositionally biased region" description="Basic and acidic residues" evidence="9">
    <location>
        <begin position="1059"/>
        <end position="1072"/>
    </location>
</feature>
<comment type="subcellular location">
    <subcellularLocation>
        <location evidence="1">Secreted</location>
    </subcellularLocation>
</comment>
<dbReference type="InterPro" id="IPR036383">
    <property type="entry name" value="TSP1_rpt_sf"/>
</dbReference>
<feature type="compositionally biased region" description="Low complexity" evidence="9">
    <location>
        <begin position="992"/>
        <end position="1003"/>
    </location>
</feature>
<accession>A0A8B8EG52</accession>
<keyword evidence="10" id="KW-0472">Membrane</keyword>
<dbReference type="RefSeq" id="XP_022338679.1">
    <property type="nucleotide sequence ID" value="XM_022482971.1"/>
</dbReference>
<feature type="compositionally biased region" description="Basic and acidic residues" evidence="9">
    <location>
        <begin position="1141"/>
        <end position="1153"/>
    </location>
</feature>
<dbReference type="FunFam" id="2.10.25.10:FF:000012">
    <property type="entry name" value="Delta-like protein"/>
    <property type="match status" value="1"/>
</dbReference>
<feature type="region of interest" description="Disordered" evidence="9">
    <location>
        <begin position="626"/>
        <end position="653"/>
    </location>
</feature>
<evidence type="ECO:0000256" key="5">
    <source>
        <dbReference type="ARBA" id="ARBA00022737"/>
    </source>
</evidence>
<dbReference type="SMART" id="SM00181">
    <property type="entry name" value="EGF"/>
    <property type="match status" value="1"/>
</dbReference>
<keyword evidence="6 8" id="KW-1015">Disulfide bond</keyword>
<dbReference type="InterPro" id="IPR036179">
    <property type="entry name" value="Ig-like_dom_sf"/>
</dbReference>